<protein>
    <submittedName>
        <fullName evidence="2">Uncharacterized protein</fullName>
    </submittedName>
</protein>
<proteinExistence type="predicted"/>
<organism evidence="2">
    <name type="scientific">uncultured Desulfobacterium sp</name>
    <dbReference type="NCBI Taxonomy" id="201089"/>
    <lineage>
        <taxon>Bacteria</taxon>
        <taxon>Pseudomonadati</taxon>
        <taxon>Thermodesulfobacteriota</taxon>
        <taxon>Desulfobacteria</taxon>
        <taxon>Desulfobacterales</taxon>
        <taxon>Desulfobacteriaceae</taxon>
        <taxon>Desulfobacterium</taxon>
        <taxon>environmental samples</taxon>
    </lineage>
</organism>
<dbReference type="AlphaFoldDB" id="E1YK84"/>
<evidence type="ECO:0000313" key="2">
    <source>
        <dbReference type="EMBL" id="CBX31688.1"/>
    </source>
</evidence>
<sequence length="88" mass="9968">MTDVHEALKAKEPAQDNNSSVQQITDMRLGISQPVSKQPELSETEPTPPTQSNVPVKPGTIRALQRRRILLIRLIRKKIVSIQAKWIF</sequence>
<evidence type="ECO:0000256" key="1">
    <source>
        <dbReference type="SAM" id="MobiDB-lite"/>
    </source>
</evidence>
<reference evidence="2" key="1">
    <citation type="journal article" date="2011" name="Environ. Microbiol.">
        <title>Genomic insights into the metabolic potential of the polycyclic aromatic hydrocarbon degrading sulfate-reducing Deltaproteobacterium N47.</title>
        <authorList>
            <person name="Bergmann F."/>
            <person name="Selesi D."/>
            <person name="Weinmaier T."/>
            <person name="Tischler P."/>
            <person name="Rattei T."/>
            <person name="Meckenstock R.U."/>
        </authorList>
    </citation>
    <scope>NUCLEOTIDE SEQUENCE</scope>
</reference>
<dbReference type="EMBL" id="FR695877">
    <property type="protein sequence ID" value="CBX31688.1"/>
    <property type="molecule type" value="Genomic_DNA"/>
</dbReference>
<gene>
    <name evidence="2" type="ORF">N47_E52000</name>
</gene>
<feature type="region of interest" description="Disordered" evidence="1">
    <location>
        <begin position="1"/>
        <end position="57"/>
    </location>
</feature>
<feature type="compositionally biased region" description="Basic and acidic residues" evidence="1">
    <location>
        <begin position="1"/>
        <end position="14"/>
    </location>
</feature>
<feature type="compositionally biased region" description="Polar residues" evidence="1">
    <location>
        <begin position="15"/>
        <end position="25"/>
    </location>
</feature>
<accession>E1YK84</accession>
<name>E1YK84_9BACT</name>